<proteinExistence type="predicted"/>
<reference evidence="2" key="2">
    <citation type="journal article" date="2015" name="Data Brief">
        <title>Shoot transcriptome of the giant reed, Arundo donax.</title>
        <authorList>
            <person name="Barrero R.A."/>
            <person name="Guerrero F.D."/>
            <person name="Moolhuijzen P."/>
            <person name="Goolsby J.A."/>
            <person name="Tidwell J."/>
            <person name="Bellgard S.E."/>
            <person name="Bellgard M.I."/>
        </authorList>
    </citation>
    <scope>NUCLEOTIDE SEQUENCE</scope>
    <source>
        <tissue evidence="2">Shoot tissue taken approximately 20 cm above the soil surface</tissue>
    </source>
</reference>
<protein>
    <submittedName>
        <fullName evidence="2">O-succinylhomoserine sulfhydrylase</fullName>
    </submittedName>
</protein>
<feature type="compositionally biased region" description="Low complexity" evidence="1">
    <location>
        <begin position="64"/>
        <end position="77"/>
    </location>
</feature>
<evidence type="ECO:0000313" key="2">
    <source>
        <dbReference type="EMBL" id="JAD82375.1"/>
    </source>
</evidence>
<feature type="region of interest" description="Disordered" evidence="1">
    <location>
        <begin position="43"/>
        <end position="77"/>
    </location>
</feature>
<dbReference type="AlphaFoldDB" id="A0A0A9D9N3"/>
<feature type="compositionally biased region" description="Low complexity" evidence="1">
    <location>
        <begin position="45"/>
        <end position="55"/>
    </location>
</feature>
<sequence length="126" mass="13321">MYMSPRSGPSSPAKRRRMVSGSITVNVADASMDMFTPPCSPNSCRAAASAAAGSDSRSRRRARGFSSAPPFSSPNPSLWNGRLRVTSSEAAAIAWAIGMGACVTEEQEIRLQGAARGREQEMVANL</sequence>
<reference evidence="2" key="1">
    <citation type="submission" date="2014-09" db="EMBL/GenBank/DDBJ databases">
        <authorList>
            <person name="Magalhaes I.L.F."/>
            <person name="Oliveira U."/>
            <person name="Santos F.R."/>
            <person name="Vidigal T.H.D.A."/>
            <person name="Brescovit A.D."/>
            <person name="Santos A.J."/>
        </authorList>
    </citation>
    <scope>NUCLEOTIDE SEQUENCE</scope>
    <source>
        <tissue evidence="2">Shoot tissue taken approximately 20 cm above the soil surface</tissue>
    </source>
</reference>
<dbReference type="EMBL" id="GBRH01215520">
    <property type="protein sequence ID" value="JAD82375.1"/>
    <property type="molecule type" value="Transcribed_RNA"/>
</dbReference>
<accession>A0A0A9D9N3</accession>
<evidence type="ECO:0000256" key="1">
    <source>
        <dbReference type="SAM" id="MobiDB-lite"/>
    </source>
</evidence>
<name>A0A0A9D9N3_ARUDO</name>
<organism evidence="2">
    <name type="scientific">Arundo donax</name>
    <name type="common">Giant reed</name>
    <name type="synonym">Donax arundinaceus</name>
    <dbReference type="NCBI Taxonomy" id="35708"/>
    <lineage>
        <taxon>Eukaryota</taxon>
        <taxon>Viridiplantae</taxon>
        <taxon>Streptophyta</taxon>
        <taxon>Embryophyta</taxon>
        <taxon>Tracheophyta</taxon>
        <taxon>Spermatophyta</taxon>
        <taxon>Magnoliopsida</taxon>
        <taxon>Liliopsida</taxon>
        <taxon>Poales</taxon>
        <taxon>Poaceae</taxon>
        <taxon>PACMAD clade</taxon>
        <taxon>Arundinoideae</taxon>
        <taxon>Arundineae</taxon>
        <taxon>Arundo</taxon>
    </lineage>
</organism>